<organism evidence="5 6">
    <name type="scientific">Oceaniferula marina</name>
    <dbReference type="NCBI Taxonomy" id="2748318"/>
    <lineage>
        <taxon>Bacteria</taxon>
        <taxon>Pseudomonadati</taxon>
        <taxon>Verrucomicrobiota</taxon>
        <taxon>Verrucomicrobiia</taxon>
        <taxon>Verrucomicrobiales</taxon>
        <taxon>Verrucomicrobiaceae</taxon>
        <taxon>Oceaniferula</taxon>
    </lineage>
</organism>
<dbReference type="RefSeq" id="WP_178931894.1">
    <property type="nucleotide sequence ID" value="NZ_JACBAZ010000002.1"/>
</dbReference>
<dbReference type="PANTHER" id="PTHR43584">
    <property type="entry name" value="NUCLEOTIDYL TRANSFERASE"/>
    <property type="match status" value="1"/>
</dbReference>
<gene>
    <name evidence="5" type="ORF">HW115_07125</name>
</gene>
<evidence type="ECO:0000313" key="6">
    <source>
        <dbReference type="Proteomes" id="UP000557872"/>
    </source>
</evidence>
<keyword evidence="6" id="KW-1185">Reference proteome</keyword>
<dbReference type="EMBL" id="JACBAZ010000002">
    <property type="protein sequence ID" value="NWK55377.1"/>
    <property type="molecule type" value="Genomic_DNA"/>
</dbReference>
<dbReference type="SUPFAM" id="SSF51161">
    <property type="entry name" value="Trimeric LpxA-like enzymes"/>
    <property type="match status" value="1"/>
</dbReference>
<feature type="domain" description="Mannose-1-phosphate guanyltransferase C-terminal" evidence="4">
    <location>
        <begin position="156"/>
        <end position="228"/>
    </location>
</feature>
<sequence>MELTFIPAKGEQLWPLHQNTPCSQQLIAGTTLRNQQTQQASSVSHIEHASQIENAWISRADWEAFARQLSTSTACFVLKSADGDILAWAGDPSGPAVTASDDSFLILFPWQFIQVNEQIVSKLDQNNHSGDISPAAHIDGIVHLGKGSRILPGVVIEGNCVIGENCKIGPNCYLRGSTTIGDQCHIGQAVEIKNSIVGHGSSIGHLSYVGDSVIGNHVNFGAGTITSNLRHDGLNHRSTVKGSLIDTGRRKFGAIVGDGTHTGIHTAIYPGRKLGPNSSTRPNETVQRDLES</sequence>
<evidence type="ECO:0000256" key="2">
    <source>
        <dbReference type="ARBA" id="ARBA00023315"/>
    </source>
</evidence>
<dbReference type="Proteomes" id="UP000557872">
    <property type="component" value="Unassembled WGS sequence"/>
</dbReference>
<dbReference type="InterPro" id="IPR050065">
    <property type="entry name" value="GlmU-like"/>
</dbReference>
<dbReference type="GO" id="GO:0016779">
    <property type="term" value="F:nucleotidyltransferase activity"/>
    <property type="evidence" value="ECO:0007669"/>
    <property type="project" value="UniProtKB-ARBA"/>
</dbReference>
<feature type="compositionally biased region" description="Polar residues" evidence="3">
    <location>
        <begin position="276"/>
        <end position="285"/>
    </location>
</feature>
<name>A0A851GJW1_9BACT</name>
<evidence type="ECO:0000256" key="1">
    <source>
        <dbReference type="ARBA" id="ARBA00022679"/>
    </source>
</evidence>
<evidence type="ECO:0000256" key="3">
    <source>
        <dbReference type="SAM" id="MobiDB-lite"/>
    </source>
</evidence>
<dbReference type="CDD" id="cd05636">
    <property type="entry name" value="LbH_G1P_TT_C_like"/>
    <property type="match status" value="1"/>
</dbReference>
<dbReference type="Gene3D" id="2.160.10.10">
    <property type="entry name" value="Hexapeptide repeat proteins"/>
    <property type="match status" value="1"/>
</dbReference>
<dbReference type="InterPro" id="IPR056729">
    <property type="entry name" value="GMPPB_C"/>
</dbReference>
<proteinExistence type="predicted"/>
<dbReference type="AlphaFoldDB" id="A0A851GJW1"/>
<dbReference type="GO" id="GO:0016746">
    <property type="term" value="F:acyltransferase activity"/>
    <property type="evidence" value="ECO:0007669"/>
    <property type="project" value="UniProtKB-KW"/>
</dbReference>
<dbReference type="PANTHER" id="PTHR43584:SF8">
    <property type="entry name" value="N-ACETYLMURAMATE ALPHA-1-PHOSPHATE URIDYLYLTRANSFERASE"/>
    <property type="match status" value="1"/>
</dbReference>
<protein>
    <recommendedName>
        <fullName evidence="4">Mannose-1-phosphate guanyltransferase C-terminal domain-containing protein</fullName>
    </recommendedName>
</protein>
<evidence type="ECO:0000259" key="4">
    <source>
        <dbReference type="Pfam" id="PF25087"/>
    </source>
</evidence>
<accession>A0A851GJW1</accession>
<keyword evidence="1" id="KW-0808">Transferase</keyword>
<feature type="region of interest" description="Disordered" evidence="3">
    <location>
        <begin position="269"/>
        <end position="292"/>
    </location>
</feature>
<dbReference type="Pfam" id="PF25087">
    <property type="entry name" value="GMPPB_C"/>
    <property type="match status" value="1"/>
</dbReference>
<keyword evidence="2" id="KW-0012">Acyltransferase</keyword>
<reference evidence="5 6" key="1">
    <citation type="submission" date="2020-07" db="EMBL/GenBank/DDBJ databases">
        <title>Roseicoccus Jingziensis gen. nov., sp. nov., isolated from coastal seawater.</title>
        <authorList>
            <person name="Feng X."/>
        </authorList>
    </citation>
    <scope>NUCLEOTIDE SEQUENCE [LARGE SCALE GENOMIC DNA]</scope>
    <source>
        <strain evidence="5 6">N1E253</strain>
    </source>
</reference>
<comment type="caution">
    <text evidence="5">The sequence shown here is derived from an EMBL/GenBank/DDBJ whole genome shotgun (WGS) entry which is preliminary data.</text>
</comment>
<evidence type="ECO:0000313" key="5">
    <source>
        <dbReference type="EMBL" id="NWK55377.1"/>
    </source>
</evidence>
<dbReference type="InterPro" id="IPR011004">
    <property type="entry name" value="Trimer_LpxA-like_sf"/>
</dbReference>